<feature type="non-terminal residue" evidence="1">
    <location>
        <position position="1"/>
    </location>
</feature>
<name>A0AAP2GSL4_9BACT</name>
<dbReference type="GO" id="GO:0015627">
    <property type="term" value="C:type II protein secretion system complex"/>
    <property type="evidence" value="ECO:0007669"/>
    <property type="project" value="TreeGrafter"/>
</dbReference>
<proteinExistence type="predicted"/>
<dbReference type="InterPro" id="IPR051675">
    <property type="entry name" value="Endo/Exo/Phosphatase_dom_1"/>
</dbReference>
<dbReference type="Gene3D" id="1.10.150.280">
    <property type="entry name" value="AF1531-like domain"/>
    <property type="match status" value="1"/>
</dbReference>
<accession>A0AAP2GSL4</accession>
<dbReference type="SUPFAM" id="SSF47781">
    <property type="entry name" value="RuvA domain 2-like"/>
    <property type="match status" value="2"/>
</dbReference>
<reference evidence="1 2" key="1">
    <citation type="submission" date="2021-05" db="EMBL/GenBank/DDBJ databases">
        <title>A Polyphasic approach of four new species of the genus Ohtaekwangia: Ohtaekwangia histidinii sp. nov., Ohtaekwangia cretensis sp. nov., Ohtaekwangia indiensis sp. nov., Ohtaekwangia reichenbachii sp. nov. from diverse environment.</title>
        <authorList>
            <person name="Octaviana S."/>
        </authorList>
    </citation>
    <scope>NUCLEOTIDE SEQUENCE [LARGE SCALE GENOMIC DNA]</scope>
    <source>
        <strain evidence="1 2">PWU5</strain>
    </source>
</reference>
<dbReference type="PANTHER" id="PTHR21180">
    <property type="entry name" value="ENDONUCLEASE/EXONUCLEASE/PHOSPHATASE FAMILY DOMAIN-CONTAINING PROTEIN 1"/>
    <property type="match status" value="1"/>
</dbReference>
<dbReference type="InterPro" id="IPR010994">
    <property type="entry name" value="RuvA_2-like"/>
</dbReference>
<dbReference type="EMBL" id="JAHESE010000032">
    <property type="protein sequence ID" value="MBT1711374.1"/>
    <property type="molecule type" value="Genomic_DNA"/>
</dbReference>
<dbReference type="PANTHER" id="PTHR21180:SF32">
    <property type="entry name" value="ENDONUCLEASE_EXONUCLEASE_PHOSPHATASE FAMILY DOMAIN-CONTAINING PROTEIN 1"/>
    <property type="match status" value="1"/>
</dbReference>
<evidence type="ECO:0000313" key="1">
    <source>
        <dbReference type="EMBL" id="MBT1711374.1"/>
    </source>
</evidence>
<organism evidence="1 2">
    <name type="scientific">Dawidia cretensis</name>
    <dbReference type="NCBI Taxonomy" id="2782350"/>
    <lineage>
        <taxon>Bacteria</taxon>
        <taxon>Pseudomonadati</taxon>
        <taxon>Bacteroidota</taxon>
        <taxon>Cytophagia</taxon>
        <taxon>Cytophagales</taxon>
        <taxon>Chryseotaleaceae</taxon>
        <taxon>Dawidia</taxon>
    </lineage>
</organism>
<evidence type="ECO:0000313" key="2">
    <source>
        <dbReference type="Proteomes" id="UP001319080"/>
    </source>
</evidence>
<keyword evidence="2" id="KW-1185">Reference proteome</keyword>
<comment type="caution">
    <text evidence="1">The sequence shown here is derived from an EMBL/GenBank/DDBJ whole genome shotgun (WGS) entry which is preliminary data.</text>
</comment>
<protein>
    <submittedName>
        <fullName evidence="1">Helix-hairpin-helix domain-containing protein</fullName>
    </submittedName>
</protein>
<dbReference type="Pfam" id="PF12836">
    <property type="entry name" value="HHH_3"/>
    <property type="match status" value="2"/>
</dbReference>
<sequence>AGTLGFVFSGVLYSPSHPAMEDPDAVHVLDSLLACWDGVGVDTDATAARAAFEIKGRPFRFDPNKLSTQELQSIGFSPQLAKRMVRYREAGGVFRSRKDLLRIYGMDTALYRQLEPFIQLPIERAPLRKTWQPYPSVATRKPEPFDLNLADTAQLKKIFGIGDKRALRIVAYREKLGGFVSITQVGEIYTLDSAVAGRLVQASFVSENFRPRRIDINSRRTRARRSSVFIEVCRPRPCGLSISAWRTLGPFRSC</sequence>
<dbReference type="Proteomes" id="UP001319080">
    <property type="component" value="Unassembled WGS sequence"/>
</dbReference>
<gene>
    <name evidence="1" type="ORF">KK062_24240</name>
</gene>
<dbReference type="GO" id="GO:0015628">
    <property type="term" value="P:protein secretion by the type II secretion system"/>
    <property type="evidence" value="ECO:0007669"/>
    <property type="project" value="TreeGrafter"/>
</dbReference>
<dbReference type="Gene3D" id="1.10.150.310">
    <property type="entry name" value="Tex RuvX-like domain-like"/>
    <property type="match status" value="1"/>
</dbReference>
<dbReference type="AlphaFoldDB" id="A0AAP2GSL4"/>